<evidence type="ECO:0000313" key="2">
    <source>
        <dbReference type="Proteomes" id="UP000694866"/>
    </source>
</evidence>
<proteinExistence type="predicted"/>
<dbReference type="PANTHER" id="PTHR11360">
    <property type="entry name" value="MONOCARBOXYLATE TRANSPORTER"/>
    <property type="match status" value="1"/>
</dbReference>
<dbReference type="CDD" id="cd06174">
    <property type="entry name" value="MFS"/>
    <property type="match status" value="1"/>
</dbReference>
<dbReference type="Pfam" id="PF07690">
    <property type="entry name" value="MFS_1"/>
    <property type="match status" value="1"/>
</dbReference>
<evidence type="ECO:0000313" key="3">
    <source>
        <dbReference type="RefSeq" id="XP_011313812.1"/>
    </source>
</evidence>
<feature type="transmembrane region" description="Helical" evidence="1">
    <location>
        <begin position="496"/>
        <end position="514"/>
    </location>
</feature>
<dbReference type="PANTHER" id="PTHR11360:SF309">
    <property type="entry name" value="MONOCARBOXYLATE TRANSPORTER 7-LIKE PROTEIN"/>
    <property type="match status" value="1"/>
</dbReference>
<feature type="transmembrane region" description="Helical" evidence="1">
    <location>
        <begin position="520"/>
        <end position="544"/>
    </location>
</feature>
<dbReference type="GeneID" id="105273205"/>
<feature type="transmembrane region" description="Helical" evidence="1">
    <location>
        <begin position="189"/>
        <end position="209"/>
    </location>
</feature>
<dbReference type="KEGG" id="fas:105273205"/>
<feature type="transmembrane region" description="Helical" evidence="1">
    <location>
        <begin position="108"/>
        <end position="124"/>
    </location>
</feature>
<dbReference type="Gene3D" id="1.20.1250.20">
    <property type="entry name" value="MFS general substrate transporter like domains"/>
    <property type="match status" value="2"/>
</dbReference>
<name>A0A9R1UAS7_9HYME</name>
<dbReference type="RefSeq" id="XP_011313812.1">
    <property type="nucleotide sequence ID" value="XM_011315510.1"/>
</dbReference>
<feature type="transmembrane region" description="Helical" evidence="1">
    <location>
        <begin position="429"/>
        <end position="452"/>
    </location>
</feature>
<feature type="transmembrane region" description="Helical" evidence="1">
    <location>
        <begin position="464"/>
        <end position="489"/>
    </location>
</feature>
<dbReference type="Proteomes" id="UP000694866">
    <property type="component" value="Unplaced"/>
</dbReference>
<keyword evidence="1" id="KW-0472">Membrane</keyword>
<dbReference type="InterPro" id="IPR036259">
    <property type="entry name" value="MFS_trans_sf"/>
</dbReference>
<evidence type="ECO:0000256" key="1">
    <source>
        <dbReference type="SAM" id="Phobius"/>
    </source>
</evidence>
<dbReference type="SUPFAM" id="SSF103473">
    <property type="entry name" value="MFS general substrate transporter"/>
    <property type="match status" value="1"/>
</dbReference>
<feature type="transmembrane region" description="Helical" evidence="1">
    <location>
        <begin position="589"/>
        <end position="610"/>
    </location>
</feature>
<dbReference type="InterPro" id="IPR011701">
    <property type="entry name" value="MFS"/>
</dbReference>
<feature type="transmembrane region" description="Helical" evidence="1">
    <location>
        <begin position="131"/>
        <end position="154"/>
    </location>
</feature>
<reference evidence="3" key="1">
    <citation type="submission" date="2025-08" db="UniProtKB">
        <authorList>
            <consortium name="RefSeq"/>
        </authorList>
    </citation>
    <scope>IDENTIFICATION</scope>
    <source>
        <strain evidence="3">USDA-PBARC FA_bdor</strain>
        <tissue evidence="3">Whole organism</tissue>
    </source>
</reference>
<dbReference type="AlphaFoldDB" id="A0A9R1UAS7"/>
<dbReference type="OrthoDB" id="6499973at2759"/>
<dbReference type="InterPro" id="IPR050327">
    <property type="entry name" value="Proton-linked_MCT"/>
</dbReference>
<dbReference type="GO" id="GO:0008028">
    <property type="term" value="F:monocarboxylic acid transmembrane transporter activity"/>
    <property type="evidence" value="ECO:0007669"/>
    <property type="project" value="TreeGrafter"/>
</dbReference>
<organism evidence="2 3">
    <name type="scientific">Fopius arisanus</name>
    <dbReference type="NCBI Taxonomy" id="64838"/>
    <lineage>
        <taxon>Eukaryota</taxon>
        <taxon>Metazoa</taxon>
        <taxon>Ecdysozoa</taxon>
        <taxon>Arthropoda</taxon>
        <taxon>Hexapoda</taxon>
        <taxon>Insecta</taxon>
        <taxon>Pterygota</taxon>
        <taxon>Neoptera</taxon>
        <taxon>Endopterygota</taxon>
        <taxon>Hymenoptera</taxon>
        <taxon>Apocrita</taxon>
        <taxon>Ichneumonoidea</taxon>
        <taxon>Braconidae</taxon>
        <taxon>Opiinae</taxon>
        <taxon>Fopius</taxon>
    </lineage>
</organism>
<keyword evidence="1" id="KW-1133">Transmembrane helix</keyword>
<sequence length="623" mass="68091">MVLPTSVSKMSNVVGNEDFESPGEISWHHSLKRMLKSQTIEAEDINDEETLTQEDLAPEGGWGWMVALGLTIIFTVIFSAVPCVPILFGELLEASGSPGSSMTILNTIWTLSWSISGLCTNVLLKKFPMRLIGVSGALVYSASWMMSAVVMNVYQLGITFFVQGVGLGIMATICQSNFNAYFVKRRATVTSATQIIMSLFGVLYPIMIGEMMKAFGYRGTVALIGALSLNSIFGMLLMHPVEQYLKNPKDVIAARRAKNHRKLSQAKMKIGDSSQDIRIKTPINNETKLNMEPSRWSSLGNLEEGSHLALLSETLKEKVASSSDVALIRDPRSRVNSISRTPVRGPSVLSSPSSSIANLGAAVAEMQLRKKTPPKNAADIQPDKSMMMLKEKKNFIAGTSEIVKTTEDQGAIEMIMELFDLSILKDCTFITMCLGVSFAITSDVIFVTLLPLAMFNSGYSTVNAAYAVAISCAAEFFCKIALTIMTMFIDVRAKTLVFLAMIAMAVVKIAYFNLESSLMGIMVSMVLVGTVRVCLFVPQSLVIVENYPVHKHAACYGIYSMISGLTFIIANPIFGLIKDLTGSFSVCQLALIALNCAFILPWGIELAAYYRNRRKQEVANPAN</sequence>
<accession>A0A9R1UAS7</accession>
<protein>
    <submittedName>
        <fullName evidence="3">Uncharacterized protein</fullName>
    </submittedName>
</protein>
<feature type="transmembrane region" description="Helical" evidence="1">
    <location>
        <begin position="215"/>
        <end position="237"/>
    </location>
</feature>
<gene>
    <name evidence="3" type="primary">LOC105273205</name>
</gene>
<feature type="transmembrane region" description="Helical" evidence="1">
    <location>
        <begin position="62"/>
        <end position="88"/>
    </location>
</feature>
<feature type="transmembrane region" description="Helical" evidence="1">
    <location>
        <begin position="160"/>
        <end position="182"/>
    </location>
</feature>
<feature type="transmembrane region" description="Helical" evidence="1">
    <location>
        <begin position="556"/>
        <end position="577"/>
    </location>
</feature>
<keyword evidence="1" id="KW-0812">Transmembrane</keyword>
<keyword evidence="2" id="KW-1185">Reference proteome</keyword>